<feature type="compositionally biased region" description="Low complexity" evidence="2">
    <location>
        <begin position="449"/>
        <end position="459"/>
    </location>
</feature>
<accession>A0ABP1D0C8</accession>
<reference evidence="4" key="1">
    <citation type="submission" date="2024-04" db="EMBL/GenBank/DDBJ databases">
        <authorList>
            <person name="Shaw F."/>
            <person name="Minotto A."/>
        </authorList>
    </citation>
    <scope>NUCLEOTIDE SEQUENCE [LARGE SCALE GENOMIC DNA]</scope>
</reference>
<dbReference type="Proteomes" id="UP001497453">
    <property type="component" value="Chromosome 2"/>
</dbReference>
<feature type="region of interest" description="Disordered" evidence="2">
    <location>
        <begin position="240"/>
        <end position="273"/>
    </location>
</feature>
<feature type="compositionally biased region" description="Acidic residues" evidence="2">
    <location>
        <begin position="258"/>
        <end position="267"/>
    </location>
</feature>
<sequence length="991" mass="107843">MIDESDVDRDVGGSGPLRYSDSSEGPELRDLVDSRLPPLPQDNDSLPTPPSPRLTYRSSTSLIHSGHGPDSGRDRSHRRSSHRKSRDNNHRSSANRDMVKMFVNEQFEDARTKRYIRMALDRLESETKRAQEAERRALELAERFRVVNEARMAAQNELTRANEELRLYKFQYDHAQQELKRGQDMITDVVAQRDDAEAAAARARTTARRLKEEQIMFRAREEGRRQGYEEGLKQAREEARAAGYRRARSDTRTMGDDVIQEDDDEPDFPVPDNDAEDVQHTDALDGLSMLGLPNMVPQGQGQGAPGSRFREHGISPAPTNSSLYPSNAQHARQAREEQNYISPMPVPVYNAPPSPSHPPTPIPPDGYIPRADEGFIPLPPPHEMGRPPPSPNSPAQPLPIPEPQPRVAAVPNFITQDRNNNYSRGGRTSPRSLAESVPSTTISQFELVNSSPRSSSRNNVGRDRDRDRDIRERKSGLSVIHEGSVEYSSPSPGMDNRRMPDPVTFPTPAGASNSPSDWGVQGEGDVYGRGTPRNRKTSQRLADELRYENADAVEEWRRSAAAEEVRSQSSRPSLRRPHNVTVPSPLAQESIRPSSSVGNRPPSAVGSRPRSPLGARPMSPGNLQGSQRSRPPRTPVSDHHDGSSMGHRTGTSEGEIFIDVIPPSGSGSEFSPTVANHSGLLSPNSAHEPLPRPPTQPIVPTVPNSPTMMQAYPSMGMLPTDPPQAGGPPFGFMPAGPPVPYSNTKPAVLPPPVAQSSPRRTPHNIYGGYESPDSLEYGSQPRSKHTRARSTSQLSAMSSDSCQTKNVGNDLSVRPSSGMSMSGGPQRSTTPSRTYYTAAPTPPGVQYPLPPVRPDPALMNSPQSVTSRLSGGGHHRSLSLNAGSTPAMIPRPLSGAHRPKLQRVPSSDSIGSATSRNSYSHYEPKDYVDPAFLASSDDLANMQSPTTAANTRANASFATVGAGLARPSSRASPAVSYASLPRSRKTSGRLG</sequence>
<evidence type="ECO:0000313" key="4">
    <source>
        <dbReference type="Proteomes" id="UP001497453"/>
    </source>
</evidence>
<feature type="compositionally biased region" description="Pro residues" evidence="2">
    <location>
        <begin position="344"/>
        <end position="366"/>
    </location>
</feature>
<keyword evidence="1" id="KW-0175">Coiled coil</keyword>
<keyword evidence="4" id="KW-1185">Reference proteome</keyword>
<feature type="compositionally biased region" description="Basic residues" evidence="2">
    <location>
        <begin position="982"/>
        <end position="991"/>
    </location>
</feature>
<feature type="compositionally biased region" description="Polar residues" evidence="2">
    <location>
        <begin position="825"/>
        <end position="835"/>
    </location>
</feature>
<proteinExistence type="predicted"/>
<feature type="compositionally biased region" description="Pro residues" evidence="2">
    <location>
        <begin position="377"/>
        <end position="404"/>
    </location>
</feature>
<feature type="compositionally biased region" description="Low complexity" evidence="2">
    <location>
        <begin position="961"/>
        <end position="979"/>
    </location>
</feature>
<feature type="compositionally biased region" description="Polar residues" evidence="2">
    <location>
        <begin position="413"/>
        <end position="423"/>
    </location>
</feature>
<feature type="region of interest" description="Disordered" evidence="2">
    <location>
        <begin position="563"/>
        <end position="706"/>
    </location>
</feature>
<protein>
    <submittedName>
        <fullName evidence="3">Uncharacterized protein</fullName>
    </submittedName>
</protein>
<feature type="region of interest" description="Disordered" evidence="2">
    <location>
        <begin position="743"/>
        <end position="924"/>
    </location>
</feature>
<feature type="compositionally biased region" description="Pro residues" evidence="2">
    <location>
        <begin position="840"/>
        <end position="854"/>
    </location>
</feature>
<gene>
    <name evidence="3" type="ORF">GFSPODELE1_LOCUS3026</name>
</gene>
<feature type="coiled-coil region" evidence="1">
    <location>
        <begin position="116"/>
        <end position="238"/>
    </location>
</feature>
<feature type="compositionally biased region" description="Polar residues" evidence="2">
    <location>
        <begin position="904"/>
        <end position="920"/>
    </location>
</feature>
<feature type="compositionally biased region" description="Polar residues" evidence="2">
    <location>
        <begin position="317"/>
        <end position="330"/>
    </location>
</feature>
<feature type="region of interest" description="Disordered" evidence="2">
    <location>
        <begin position="1"/>
        <end position="97"/>
    </location>
</feature>
<feature type="compositionally biased region" description="Polar residues" evidence="2">
    <location>
        <begin position="665"/>
        <end position="685"/>
    </location>
</feature>
<name>A0ABP1D0C8_9APHY</name>
<evidence type="ECO:0000313" key="3">
    <source>
        <dbReference type="EMBL" id="CAL1700179.1"/>
    </source>
</evidence>
<dbReference type="EMBL" id="OZ037945">
    <property type="protein sequence ID" value="CAL1700179.1"/>
    <property type="molecule type" value="Genomic_DNA"/>
</dbReference>
<evidence type="ECO:0000256" key="1">
    <source>
        <dbReference type="SAM" id="Coils"/>
    </source>
</evidence>
<feature type="compositionally biased region" description="Basic residues" evidence="2">
    <location>
        <begin position="75"/>
        <end position="85"/>
    </location>
</feature>
<feature type="region of interest" description="Disordered" evidence="2">
    <location>
        <begin position="296"/>
        <end position="543"/>
    </location>
</feature>
<feature type="region of interest" description="Disordered" evidence="2">
    <location>
        <begin position="961"/>
        <end position="991"/>
    </location>
</feature>
<feature type="compositionally biased region" description="Polar residues" evidence="2">
    <location>
        <begin position="437"/>
        <end position="448"/>
    </location>
</feature>
<feature type="compositionally biased region" description="Polar residues" evidence="2">
    <location>
        <begin position="789"/>
        <end position="809"/>
    </location>
</feature>
<feature type="compositionally biased region" description="Polar residues" evidence="2">
    <location>
        <begin position="860"/>
        <end position="869"/>
    </location>
</feature>
<feature type="compositionally biased region" description="Basic and acidic residues" evidence="2">
    <location>
        <begin position="460"/>
        <end position="475"/>
    </location>
</feature>
<evidence type="ECO:0000256" key="2">
    <source>
        <dbReference type="SAM" id="MobiDB-lite"/>
    </source>
</evidence>
<organism evidence="3 4">
    <name type="scientific">Somion occarium</name>
    <dbReference type="NCBI Taxonomy" id="3059160"/>
    <lineage>
        <taxon>Eukaryota</taxon>
        <taxon>Fungi</taxon>
        <taxon>Dikarya</taxon>
        <taxon>Basidiomycota</taxon>
        <taxon>Agaricomycotina</taxon>
        <taxon>Agaricomycetes</taxon>
        <taxon>Polyporales</taxon>
        <taxon>Cerrenaceae</taxon>
        <taxon>Somion</taxon>
    </lineage>
</organism>